<dbReference type="OrthoDB" id="9787127at2"/>
<sequence length="555" mass="63248">MPDTHDEISVKPEIWLLEQVLDSIGRGDLRVPKFQRPFVWRPEQMLGLFDSIERGYPIGSLLIWQTDLPLESLDEIGGLPIPPPESNRQTAYVLDGHQRLSTLYGALRRSADARRSPDQKDWMWWVYRDLRSGDDRSSRYRHWKTEARPPLHFLPLRSLLRTMDFLGFARELQQRAEDEDVDNLIADAEAVAARLKSHQMAIVRLTGGSLSQAVEVFSRVNSSGQPMSPDQMVSALTYTTTGPESLSERIEDIRERIAATGFGDIPSLTVFRVVLAISGEEDIQRTGWEVLAKRVEGGLVDAVEKADAALDKTIEFLRDTVWVPVARLIPYNLQVVLLAAFFHYCAEPDRERLADLERWFWTTSWAGTFAGANTTQVREALQRMRDFALGKGPLDFHDQRARPFPSKFDFRSARVRTFILWELREFPHRIDSDRRTTIKPAELLARSHTEAYRHAVTNRRLADVSSPANRLIMSSPSGTSLRQTLVDLALDDEGRSVLKSHGIPEESVRYLRLGKDQGFIETRTQFLAERERQFMSGLGVQHADDQVGEADIDTE</sequence>
<evidence type="ECO:0000313" key="2">
    <source>
        <dbReference type="EMBL" id="KIH99643.1"/>
    </source>
</evidence>
<dbReference type="RefSeq" id="WP_040271208.1">
    <property type="nucleotide sequence ID" value="NZ_JROO01000009.1"/>
</dbReference>
<evidence type="ECO:0000313" key="3">
    <source>
        <dbReference type="Proteomes" id="UP000031675"/>
    </source>
</evidence>
<dbReference type="EMBL" id="JROO01000009">
    <property type="protein sequence ID" value="KIH99643.1"/>
    <property type="molecule type" value="Genomic_DNA"/>
</dbReference>
<organism evidence="2 3">
    <name type="scientific">Streptomonospora alba</name>
    <dbReference type="NCBI Taxonomy" id="183763"/>
    <lineage>
        <taxon>Bacteria</taxon>
        <taxon>Bacillati</taxon>
        <taxon>Actinomycetota</taxon>
        <taxon>Actinomycetes</taxon>
        <taxon>Streptosporangiales</taxon>
        <taxon>Nocardiopsidaceae</taxon>
        <taxon>Streptomonospora</taxon>
    </lineage>
</organism>
<dbReference type="Pfam" id="PF03235">
    <property type="entry name" value="GmrSD_N"/>
    <property type="match status" value="1"/>
</dbReference>
<reference evidence="3" key="1">
    <citation type="journal article" date="2015" name="Chem. Biol.">
        <title>Structure, bioactivity, and resistance mechanism of streptomonomicin, an unusual lasso Peptide from an understudied halophilic actinomycete.</title>
        <authorList>
            <person name="Metelev M."/>
            <person name="Tietz J.I."/>
            <person name="Melby J.O."/>
            <person name="Blair P.M."/>
            <person name="Zhu L."/>
            <person name="Livnat I."/>
            <person name="Severinov K."/>
            <person name="Mitchell D.A."/>
        </authorList>
    </citation>
    <scope>NUCLEOTIDE SEQUENCE [LARGE SCALE GENOMIC DNA]</scope>
    <source>
        <strain evidence="3">YIM 90003</strain>
    </source>
</reference>
<feature type="domain" description="GmrSD restriction endonucleases N-terminal" evidence="1">
    <location>
        <begin position="17"/>
        <end position="235"/>
    </location>
</feature>
<accession>A0A0C2G8H3</accession>
<dbReference type="PANTHER" id="PTHR37292">
    <property type="entry name" value="VNG6097C"/>
    <property type="match status" value="1"/>
</dbReference>
<protein>
    <recommendedName>
        <fullName evidence="1">GmrSD restriction endonucleases N-terminal domain-containing protein</fullName>
    </recommendedName>
</protein>
<dbReference type="Proteomes" id="UP000031675">
    <property type="component" value="Unassembled WGS sequence"/>
</dbReference>
<proteinExistence type="predicted"/>
<dbReference type="PANTHER" id="PTHR37292:SF2">
    <property type="entry name" value="DUF262 DOMAIN-CONTAINING PROTEIN"/>
    <property type="match status" value="1"/>
</dbReference>
<dbReference type="STRING" id="183763.LP52_05090"/>
<dbReference type="AlphaFoldDB" id="A0A0C2G8H3"/>
<gene>
    <name evidence="2" type="ORF">LP52_05090</name>
</gene>
<comment type="caution">
    <text evidence="2">The sequence shown here is derived from an EMBL/GenBank/DDBJ whole genome shotgun (WGS) entry which is preliminary data.</text>
</comment>
<dbReference type="InterPro" id="IPR004919">
    <property type="entry name" value="GmrSD_N"/>
</dbReference>
<evidence type="ECO:0000259" key="1">
    <source>
        <dbReference type="Pfam" id="PF03235"/>
    </source>
</evidence>
<keyword evidence="3" id="KW-1185">Reference proteome</keyword>
<name>A0A0C2G8H3_9ACTN</name>